<dbReference type="Pfam" id="PF14498">
    <property type="entry name" value="Glyco_hyd_65N_2"/>
    <property type="match status" value="1"/>
</dbReference>
<evidence type="ECO:0000313" key="4">
    <source>
        <dbReference type="EMBL" id="MEI5986134.1"/>
    </source>
</evidence>
<dbReference type="Pfam" id="PF22124">
    <property type="entry name" value="Glyco_hydro_95_cat"/>
    <property type="match status" value="1"/>
</dbReference>
<evidence type="ECO:0000259" key="1">
    <source>
        <dbReference type="Pfam" id="PF14498"/>
    </source>
</evidence>
<dbReference type="InterPro" id="IPR013780">
    <property type="entry name" value="Glyco_hydro_b"/>
</dbReference>
<reference evidence="4 5" key="1">
    <citation type="submission" date="2024-01" db="EMBL/GenBank/DDBJ databases">
        <title>Sphingobacterium tenebrionis sp. nov., a novel endophyte isolated from tenebrio molitor intestines.</title>
        <authorList>
            <person name="Zhang C."/>
        </authorList>
    </citation>
    <scope>NUCLEOTIDE SEQUENCE [LARGE SCALE GENOMIC DNA]</scope>
    <source>
        <strain evidence="4 5">PU5-4</strain>
    </source>
</reference>
<name>A0ABU8I9M4_9SPHI</name>
<gene>
    <name evidence="4" type="ORF">VJ786_14620</name>
</gene>
<dbReference type="PANTHER" id="PTHR31084:SF0">
    <property type="entry name" value="ALPHA-L-FUCOSIDASE 2"/>
    <property type="match status" value="1"/>
</dbReference>
<dbReference type="InterPro" id="IPR054363">
    <property type="entry name" value="GH95_cat"/>
</dbReference>
<dbReference type="InterPro" id="IPR027414">
    <property type="entry name" value="GH95_N_dom"/>
</dbReference>
<dbReference type="SUPFAM" id="SSF48208">
    <property type="entry name" value="Six-hairpin glycosidases"/>
    <property type="match status" value="1"/>
</dbReference>
<dbReference type="InterPro" id="IPR016518">
    <property type="entry name" value="Alpha-L-fucosidase"/>
</dbReference>
<evidence type="ECO:0000259" key="3">
    <source>
        <dbReference type="Pfam" id="PF22124"/>
    </source>
</evidence>
<dbReference type="Gene3D" id="2.70.98.50">
    <property type="entry name" value="putative glycoside hydrolase family protein from bacillus halodurans"/>
    <property type="match status" value="1"/>
</dbReference>
<evidence type="ECO:0000259" key="2">
    <source>
        <dbReference type="Pfam" id="PF21307"/>
    </source>
</evidence>
<dbReference type="InterPro" id="IPR012341">
    <property type="entry name" value="6hp_glycosidase-like_sf"/>
</dbReference>
<organism evidence="4 5">
    <name type="scientific">Sphingobacterium tenebrionis</name>
    <dbReference type="NCBI Taxonomy" id="3111775"/>
    <lineage>
        <taxon>Bacteria</taxon>
        <taxon>Pseudomonadati</taxon>
        <taxon>Bacteroidota</taxon>
        <taxon>Sphingobacteriia</taxon>
        <taxon>Sphingobacteriales</taxon>
        <taxon>Sphingobacteriaceae</taxon>
        <taxon>Sphingobacterium</taxon>
    </lineage>
</organism>
<feature type="domain" description="Alpha fucosidase A-like C-terminal" evidence="2">
    <location>
        <begin position="728"/>
        <end position="813"/>
    </location>
</feature>
<dbReference type="InterPro" id="IPR049053">
    <property type="entry name" value="AFCA-like_C"/>
</dbReference>
<accession>A0ABU8I9M4</accession>
<comment type="caution">
    <text evidence="4">The sequence shown here is derived from an EMBL/GenBank/DDBJ whole genome shotgun (WGS) entry which is preliminary data.</text>
</comment>
<feature type="domain" description="Glycosyl hydrolase family 95 N-terminal" evidence="1">
    <location>
        <begin position="30"/>
        <end position="273"/>
    </location>
</feature>
<dbReference type="Gene3D" id="1.50.10.10">
    <property type="match status" value="1"/>
</dbReference>
<dbReference type="Pfam" id="PF21307">
    <property type="entry name" value="Glyco_hydro_95_C"/>
    <property type="match status" value="1"/>
</dbReference>
<keyword evidence="5" id="KW-1185">Reference proteome</keyword>
<dbReference type="InterPro" id="IPR008928">
    <property type="entry name" value="6-hairpin_glycosidase_sf"/>
</dbReference>
<feature type="domain" description="Glycosyl hydrolase family 95 catalytic" evidence="3">
    <location>
        <begin position="302"/>
        <end position="726"/>
    </location>
</feature>
<dbReference type="PIRSF" id="PIRSF007663">
    <property type="entry name" value="UCP007663"/>
    <property type="match status" value="1"/>
</dbReference>
<protein>
    <submittedName>
        <fullName evidence="4">Glycoside hydrolase family 95 protein</fullName>
    </submittedName>
</protein>
<proteinExistence type="predicted"/>
<dbReference type="PANTHER" id="PTHR31084">
    <property type="entry name" value="ALPHA-L-FUCOSIDASE 2"/>
    <property type="match status" value="1"/>
</dbReference>
<dbReference type="EMBL" id="JAYLLN010000044">
    <property type="protein sequence ID" value="MEI5986134.1"/>
    <property type="molecule type" value="Genomic_DNA"/>
</dbReference>
<sequence length="817" mass="93151">MQRIYLPILLLLSITYLDLNAQSNSAYMIKADRPAEFWEEAFPLGNGQTAAMVFGGISEELIQLNDHTLWSGTPDPGNNPAAAGLLPVFRKQIFAKEYANAEATWRKMQGPYSARYLPLGDLQLQFDHQAQEAKNYMRTLDIQQAVSTVSYEVQGVKYKRSAFISHPAKAMILHIKADKKKNVSFRVRMSSKLEASSSIASNQLVLKGRTPTIVAHRNYFPEQVVYKDKEGMLFEAKLAIKHKGGTLKINGEFLEVKDADEATLYLTENTSFNGFDKSAMADGKDPGKEAAKKMESVLKKDYQTLKREHNKDFRRLFDRVDFQLGVSEDPKNLMTVDRIRNFEKDPTDFQLQTLLFQFGRYLLISSSRPGSRPANLQGIWNDKVQPPWGSNYTININTEMNYWLAENSNLSECHQPLLDFIGELAINGKETAKVNYGIHEGWVAHHNSDLWAKTSPVGNFDQDRTYYPEAFCWQMGGAWLSLHLWEHFQYTQDKTFLSEKAYPLMKGNAQFMMHWLVEDPESGFLVTAPSSSPENHFKYQGKGYSLGKATTMDISIVRELFTAVIQASEEIGSDAKFRKELIGFKERLYPFKIGKYGQLQEWSEDLDDPKDTHRHISHLFGLFPGTQISPGFSDDLVKAVKQTLAHRGDVSTGWSMAWKMNWWARLRDGDRAYQILNKSFGFLEPVEKKVEKRRAGGGLYSNLFSGHPPFQIDANFGVTAGIIEMLMQSHLGEIRLLPALPSVWKNGRIKGIKARGNFELDMEWKDGEIVRAEVISLAGKDCNLLFRNMVRWKSKNQKGISFQFKTKKGERYVFEKI</sequence>
<dbReference type="Proteomes" id="UP001363035">
    <property type="component" value="Unassembled WGS sequence"/>
</dbReference>
<dbReference type="Gene3D" id="2.60.40.1180">
    <property type="entry name" value="Golgi alpha-mannosidase II"/>
    <property type="match status" value="1"/>
</dbReference>
<keyword evidence="4" id="KW-0378">Hydrolase</keyword>
<dbReference type="RefSeq" id="WP_336557967.1">
    <property type="nucleotide sequence ID" value="NZ_JAYLLN010000044.1"/>
</dbReference>
<dbReference type="GO" id="GO:0016787">
    <property type="term" value="F:hydrolase activity"/>
    <property type="evidence" value="ECO:0007669"/>
    <property type="project" value="UniProtKB-KW"/>
</dbReference>
<evidence type="ECO:0000313" key="5">
    <source>
        <dbReference type="Proteomes" id="UP001363035"/>
    </source>
</evidence>